<comment type="caution">
    <text evidence="1">The sequence shown here is derived from an EMBL/GenBank/DDBJ whole genome shotgun (WGS) entry which is preliminary data.</text>
</comment>
<proteinExistence type="predicted"/>
<evidence type="ECO:0000313" key="1">
    <source>
        <dbReference type="EMBL" id="THG91799.1"/>
    </source>
</evidence>
<name>A0A4S4K6Q8_ALKAL</name>
<dbReference type="AlphaFoldDB" id="A0A4S4K6Q8"/>
<accession>A0A4S4K6Q8</accession>
<dbReference type="Proteomes" id="UP000297014">
    <property type="component" value="Unassembled WGS sequence"/>
</dbReference>
<evidence type="ECO:0000313" key="2">
    <source>
        <dbReference type="Proteomes" id="UP000297014"/>
    </source>
</evidence>
<reference evidence="1 2" key="1">
    <citation type="submission" date="2014-01" db="EMBL/GenBank/DDBJ databases">
        <title>Draft genome sequencing of Bacillus alcalophilus CGMCC 1.3604.</title>
        <authorList>
            <person name="Yang J."/>
            <person name="Diao L."/>
            <person name="Yang S."/>
        </authorList>
    </citation>
    <scope>NUCLEOTIDE SEQUENCE [LARGE SCALE GENOMIC DNA]</scope>
    <source>
        <strain evidence="1 2">CGMCC 1.3604</strain>
    </source>
</reference>
<dbReference type="EMBL" id="JALP01000044">
    <property type="protein sequence ID" value="THG91799.1"/>
    <property type="molecule type" value="Genomic_DNA"/>
</dbReference>
<gene>
    <name evidence="1" type="ORF">AJ85_01530</name>
</gene>
<protein>
    <submittedName>
        <fullName evidence="1">Uncharacterized protein</fullName>
    </submittedName>
</protein>
<organism evidence="1 2">
    <name type="scientific">Alkalihalobacillus alcalophilus ATCC 27647 = CGMCC 1.3604</name>
    <dbReference type="NCBI Taxonomy" id="1218173"/>
    <lineage>
        <taxon>Bacteria</taxon>
        <taxon>Bacillati</taxon>
        <taxon>Bacillota</taxon>
        <taxon>Bacilli</taxon>
        <taxon>Bacillales</taxon>
        <taxon>Bacillaceae</taxon>
        <taxon>Alkalihalobacillus</taxon>
    </lineage>
</organism>
<sequence>MEGNKTEHQSRKGDALVHTITHEAKRVFL</sequence>